<dbReference type="SUPFAM" id="SSF50370">
    <property type="entry name" value="Ricin B-like lectins"/>
    <property type="match status" value="1"/>
</dbReference>
<dbReference type="Proteomes" id="UP000629287">
    <property type="component" value="Unassembled WGS sequence"/>
</dbReference>
<dbReference type="GO" id="GO:0030246">
    <property type="term" value="F:carbohydrate binding"/>
    <property type="evidence" value="ECO:0007669"/>
    <property type="project" value="InterPro"/>
</dbReference>
<dbReference type="PROSITE" id="PS51175">
    <property type="entry name" value="CBM6"/>
    <property type="match status" value="3"/>
</dbReference>
<dbReference type="Gene3D" id="2.80.10.50">
    <property type="match status" value="3"/>
</dbReference>
<accession>A0A8I0TNP4</accession>
<dbReference type="InterPro" id="IPR017853">
    <property type="entry name" value="GH"/>
</dbReference>
<feature type="domain" description="CBM6" evidence="1">
    <location>
        <begin position="612"/>
        <end position="727"/>
    </location>
</feature>
<protein>
    <recommendedName>
        <fullName evidence="1">CBM6 domain-containing protein</fullName>
    </recommendedName>
</protein>
<dbReference type="InterPro" id="IPR035992">
    <property type="entry name" value="Ricin_B-like_lectins"/>
</dbReference>
<feature type="domain" description="CBM6" evidence="1">
    <location>
        <begin position="741"/>
        <end position="872"/>
    </location>
</feature>
<dbReference type="OrthoDB" id="9760056at2"/>
<dbReference type="AlphaFoldDB" id="A0A8I0TNP4"/>
<dbReference type="CDD" id="cd00161">
    <property type="entry name" value="beta-trefoil_Ricin-like"/>
    <property type="match status" value="1"/>
</dbReference>
<dbReference type="Gene3D" id="2.60.120.260">
    <property type="entry name" value="Galactose-binding domain-like"/>
    <property type="match status" value="3"/>
</dbReference>
<dbReference type="SUPFAM" id="SSF49785">
    <property type="entry name" value="Galactose-binding domain-like"/>
    <property type="match status" value="3"/>
</dbReference>
<evidence type="ECO:0000313" key="3">
    <source>
        <dbReference type="Proteomes" id="UP000629287"/>
    </source>
</evidence>
<keyword evidence="3" id="KW-1185">Reference proteome</keyword>
<evidence type="ECO:0000259" key="1">
    <source>
        <dbReference type="PROSITE" id="PS51175"/>
    </source>
</evidence>
<dbReference type="GeneID" id="86825241"/>
<sequence length="1063" mass="111372">MPAIGQRRSTARSLLRGVATTLLPLTLIAGVSTLGVAPASAATPTLTVDLGNTTGAFRGGASGALYGLYGPDVPTNNLIEGMGLKTTNTKYQDGQQHPGSDALEIAEPFVDSGGGDVFIYMTDVYRANYERASYSAYQATMKTQVEQAMASPHADHIVFVPYNEPDLNWFSGMRTNSTALANFNAEWRQTYNFIKGIWPAARLAGPNTSSYTSSSLSGFLTYCKANNCLPDVVTWHTLGSPADVRSTVDSYRAAETAAGITSPITVNLNEYAHRYHLTDPGQMVQWIAAIEDEKIDGNLPYWNINGNLGDSAAAQNTPNAQWWLYNWYSSMSGNTVKVTGASNNAAYTLQGLASLDTAKKQARVILAGGGTSGASDTVIKNIDPAVFGSTVHVSVFQDRYSGYLGAAATPTRLSDADVAVGSDGTITLPITLDAMSAYQVIVSPGGTGSATASDSTWSATYEAENATLSGSGYNINTEGTTARVGSFLASGTKDVGGLRTGSTTVISFPVDVPTTGDYTLSVFGSSYAKDADVKGPTNVYARVDGGASTRIDIPVGFQWVVWGHDDATVHLTAGSHTITLATTGDNGAATVGDAIIDKIDLRYKDADVQGTTLYEAEQANLSDNGTAGYSAQGQSGAGAVNLTSGKSATFWVYSARDGYADLTTRFRNTGQADLKANGKAADDQTLAGATTGAWSTSTNRVYLNGGVNKVRVTGTGGTLALDNLAVTPFSATSVVTTGNVVTYQAENGTLTGTAQTDTSYSQANGGVVKGIGDGTANSLTLDVNAPSAGTYAMTMRYANNEELPSNHYNPDLYAEHADVSVNGGNPTRVNFASTLHWNQFQNYTVPVTLTKGANTVRFTASQLFDWDGTTIGKVYSGGGSDIGQPMRSSSAPHLDQVSFAPASLHIGAPAGFSSAAVAQHSGLCLEDPGRSTANGTQYQQNTCGSGQEQLFDFHRVTGTTDTYTVVNQFSGKCLDVANVSTADGAAVQQWTCNGGANQRYKLQTVTALGNSHDYQLVAVHSGKCVDVSTISTAPGAKIHQWPCDAASALTTKKNQIWRLTGKD</sequence>
<dbReference type="EMBL" id="JADBGF010000001">
    <property type="protein sequence ID" value="MBE1594472.1"/>
    <property type="molecule type" value="Genomic_DNA"/>
</dbReference>
<dbReference type="InterPro" id="IPR005084">
    <property type="entry name" value="CBM6"/>
</dbReference>
<dbReference type="CDD" id="cd04081">
    <property type="entry name" value="CBM35_galactosidase-like"/>
    <property type="match status" value="1"/>
</dbReference>
<feature type="domain" description="CBM6" evidence="1">
    <location>
        <begin position="459"/>
        <end position="602"/>
    </location>
</feature>
<dbReference type="Pfam" id="PF14200">
    <property type="entry name" value="RicinB_lectin_2"/>
    <property type="match status" value="1"/>
</dbReference>
<dbReference type="InterPro" id="IPR008979">
    <property type="entry name" value="Galactose-bd-like_sf"/>
</dbReference>
<proteinExistence type="predicted"/>
<dbReference type="Gene3D" id="3.20.20.80">
    <property type="entry name" value="Glycosidases"/>
    <property type="match status" value="1"/>
</dbReference>
<dbReference type="InterPro" id="IPR000772">
    <property type="entry name" value="Ricin_B_lectin"/>
</dbReference>
<dbReference type="RefSeq" id="WP_046914375.1">
    <property type="nucleotide sequence ID" value="NZ_JADBGF010000001.1"/>
</dbReference>
<gene>
    <name evidence="2" type="ORF">H4687_000601</name>
</gene>
<reference evidence="2 3" key="1">
    <citation type="submission" date="2020-10" db="EMBL/GenBank/DDBJ databases">
        <title>Sequencing the genomes of 1000 actinobacteria strains.</title>
        <authorList>
            <person name="Klenk H.-P."/>
        </authorList>
    </citation>
    <scope>NUCLEOTIDE SEQUENCE [LARGE SCALE GENOMIC DNA]</scope>
    <source>
        <strain evidence="2 3">DSM 41803</strain>
    </source>
</reference>
<name>A0A8I0TNP4_9ACTN</name>
<organism evidence="2 3">
    <name type="scientific">Streptomyces stelliscabiei</name>
    <dbReference type="NCBI Taxonomy" id="146820"/>
    <lineage>
        <taxon>Bacteria</taxon>
        <taxon>Bacillati</taxon>
        <taxon>Actinomycetota</taxon>
        <taxon>Actinomycetes</taxon>
        <taxon>Kitasatosporales</taxon>
        <taxon>Streptomycetaceae</taxon>
        <taxon>Streptomyces</taxon>
    </lineage>
</organism>
<comment type="caution">
    <text evidence="2">The sequence shown here is derived from an EMBL/GenBank/DDBJ whole genome shotgun (WGS) entry which is preliminary data.</text>
</comment>
<dbReference type="SUPFAM" id="SSF51445">
    <property type="entry name" value="(Trans)glycosidases"/>
    <property type="match status" value="1"/>
</dbReference>
<dbReference type="SMART" id="SM00458">
    <property type="entry name" value="RICIN"/>
    <property type="match status" value="1"/>
</dbReference>
<dbReference type="PROSITE" id="PS50231">
    <property type="entry name" value="RICIN_B_LECTIN"/>
    <property type="match status" value="1"/>
</dbReference>
<evidence type="ECO:0000313" key="2">
    <source>
        <dbReference type="EMBL" id="MBE1594472.1"/>
    </source>
</evidence>